<protein>
    <submittedName>
        <fullName evidence="1">Uncharacterized protein</fullName>
    </submittedName>
</protein>
<organism evidence="1 2">
    <name type="scientific">Bauhinia variegata</name>
    <name type="common">Purple orchid tree</name>
    <name type="synonym">Phanera variegata</name>
    <dbReference type="NCBI Taxonomy" id="167791"/>
    <lineage>
        <taxon>Eukaryota</taxon>
        <taxon>Viridiplantae</taxon>
        <taxon>Streptophyta</taxon>
        <taxon>Embryophyta</taxon>
        <taxon>Tracheophyta</taxon>
        <taxon>Spermatophyta</taxon>
        <taxon>Magnoliopsida</taxon>
        <taxon>eudicotyledons</taxon>
        <taxon>Gunneridae</taxon>
        <taxon>Pentapetalae</taxon>
        <taxon>rosids</taxon>
        <taxon>fabids</taxon>
        <taxon>Fabales</taxon>
        <taxon>Fabaceae</taxon>
        <taxon>Cercidoideae</taxon>
        <taxon>Cercideae</taxon>
        <taxon>Bauhiniinae</taxon>
        <taxon>Bauhinia</taxon>
    </lineage>
</organism>
<gene>
    <name evidence="1" type="ORF">L6164_013117</name>
</gene>
<comment type="caution">
    <text evidence="1">The sequence shown here is derived from an EMBL/GenBank/DDBJ whole genome shotgun (WGS) entry which is preliminary data.</text>
</comment>
<accession>A0ACB9PB32</accession>
<reference evidence="1 2" key="1">
    <citation type="journal article" date="2022" name="DNA Res.">
        <title>Chromosomal-level genome assembly of the orchid tree Bauhinia variegata (Leguminosae; Cercidoideae) supports the allotetraploid origin hypothesis of Bauhinia.</title>
        <authorList>
            <person name="Zhong Y."/>
            <person name="Chen Y."/>
            <person name="Zheng D."/>
            <person name="Pang J."/>
            <person name="Liu Y."/>
            <person name="Luo S."/>
            <person name="Meng S."/>
            <person name="Qian L."/>
            <person name="Wei D."/>
            <person name="Dai S."/>
            <person name="Zhou R."/>
        </authorList>
    </citation>
    <scope>NUCLEOTIDE SEQUENCE [LARGE SCALE GENOMIC DNA]</scope>
    <source>
        <strain evidence="1">BV-YZ2020</strain>
    </source>
</reference>
<proteinExistence type="predicted"/>
<evidence type="ECO:0000313" key="1">
    <source>
        <dbReference type="EMBL" id="KAI4346034.1"/>
    </source>
</evidence>
<dbReference type="Proteomes" id="UP000828941">
    <property type="component" value="Chromosome 5"/>
</dbReference>
<name>A0ACB9PB32_BAUVA</name>
<keyword evidence="2" id="KW-1185">Reference proteome</keyword>
<evidence type="ECO:0000313" key="2">
    <source>
        <dbReference type="Proteomes" id="UP000828941"/>
    </source>
</evidence>
<dbReference type="EMBL" id="CM039430">
    <property type="protein sequence ID" value="KAI4346034.1"/>
    <property type="molecule type" value="Genomic_DNA"/>
</dbReference>
<sequence>MEGLRSRGAAANPNVKVTSYENGLWMGRSSPSFEPKPKSSSPRKKERFAKVNDPSWTSDNTWWNDPEAKRKRRVAKYKLYGTQSKIKHSLKAGYRWVKIRCARIISRT</sequence>